<dbReference type="AlphaFoldDB" id="A0A347WEW7"/>
<keyword evidence="2" id="KW-1185">Reference proteome</keyword>
<evidence type="ECO:0000313" key="1">
    <source>
        <dbReference type="EMBL" id="AXY23410.1"/>
    </source>
</evidence>
<evidence type="ECO:0000313" key="2">
    <source>
        <dbReference type="Proteomes" id="UP000264120"/>
    </source>
</evidence>
<organism evidence="1 2">
    <name type="scientific">Komagataeibacter saccharivorans</name>
    <dbReference type="NCBI Taxonomy" id="265959"/>
    <lineage>
        <taxon>Bacteria</taxon>
        <taxon>Pseudomonadati</taxon>
        <taxon>Pseudomonadota</taxon>
        <taxon>Alphaproteobacteria</taxon>
        <taxon>Acetobacterales</taxon>
        <taxon>Acetobacteraceae</taxon>
        <taxon>Komagataeibacter</taxon>
    </lineage>
</organism>
<dbReference type="KEGG" id="ksc:CD178_02663"/>
<proteinExistence type="predicted"/>
<reference evidence="1 2" key="1">
    <citation type="submission" date="2017-08" db="EMBL/GenBank/DDBJ databases">
        <title>Complete genome sequence of Gluconacetobacter saccharivorans CV1 isolated from Fermented Vinegar.</title>
        <authorList>
            <person name="Kim S.-Y."/>
        </authorList>
    </citation>
    <scope>NUCLEOTIDE SEQUENCE [LARGE SCALE GENOMIC DNA]</scope>
    <source>
        <strain evidence="1 2">CV1</strain>
    </source>
</reference>
<sequence length="483" mass="49426">MRNVFLATALCALPVAAGAQSMPDWQSYQATGNPGAMVRSAGTADSVAAWMGKKVDVNSGRINAPVLNGGNETFEPKDIPGASGTAIPNTFWVDRYYSPKSWFITANTTWNVCASGCPYTNPLDAWNAALHATFLNGAWLTISIADGTYNISNQFFTNVTRTQSVQVVGDTANPAKVVLNFTGTKGTNTGGFTAYDGGRIGLIDGVTIQAPTDGSASLASTDPAGRHIWNSQSYGGGIQAYGGGSNIHVGSHVVIRNFYYSMVADNNGVLNAPNGGVTMSVAGDVNAMARGGGVIVCTPCSATDASDYSYPAITLGSNYDAERGGSLYIDGSTGSKSLVSGVVGLTGGHIWAHNMTLSGALIATQGQGAWITGNASAEFSGSNISGYNIGVNAVNGGYASVDSTSIHNNRLAGITADGGRVTGGSATITNNTTYGIQALHQGSVVLFGSYARMSGNGTNFSVQPAGIQNVSGTAYSASSIDVQ</sequence>
<dbReference type="OrthoDB" id="7280238at2"/>
<dbReference type="RefSeq" id="WP_118963328.1">
    <property type="nucleotide sequence ID" value="NZ_CP023036.1"/>
</dbReference>
<dbReference type="GeneID" id="98312387"/>
<dbReference type="Proteomes" id="UP000264120">
    <property type="component" value="Chromosome"/>
</dbReference>
<dbReference type="EMBL" id="CP023036">
    <property type="protein sequence ID" value="AXY23410.1"/>
    <property type="molecule type" value="Genomic_DNA"/>
</dbReference>
<accession>A0A347WEW7</accession>
<gene>
    <name evidence="1" type="ORF">CD178_02663</name>
</gene>
<name>A0A347WEW7_9PROT</name>
<protein>
    <submittedName>
        <fullName evidence="1">Uncharacterized protein</fullName>
    </submittedName>
</protein>